<name>A0A2N0RBN8_9GLOM</name>
<dbReference type="AlphaFoldDB" id="A0A2N0RBN8"/>
<dbReference type="VEuPathDB" id="FungiDB:RhiirA1_467637"/>
<dbReference type="Proteomes" id="UP000232688">
    <property type="component" value="Unassembled WGS sequence"/>
</dbReference>
<sequence length="260" mass="30088">MNTTFTRPNASSDETEEVRSVFNHTQHDQSHNSIYLVSPAFEAHPQNLQQSLPRQIFQSNSAVLNDAQLIAEFIDTWLDDSVQADPQNLQQSLPRQNFQSNSAVLNDAQLIAEFFYTWLDDSVQEVTHGSVSQFLNQYMGPELFAKIKGTSTFCAKDYKKSSTKKRNWNPIALELFFSLLEQHKEVVRQLTSNHGCVKRGLWEYISYTLSQYGHKNFSPPQCACKWKNIKQDYKKNIEYMYKLEVDSILGSNWHKFAVIM</sequence>
<dbReference type="Pfam" id="PF13837">
    <property type="entry name" value="Myb_DNA-bind_4"/>
    <property type="match status" value="1"/>
</dbReference>
<evidence type="ECO:0000259" key="1">
    <source>
        <dbReference type="Pfam" id="PF13837"/>
    </source>
</evidence>
<dbReference type="VEuPathDB" id="FungiDB:FUN_012367"/>
<dbReference type="Gene3D" id="1.10.10.60">
    <property type="entry name" value="Homeodomain-like"/>
    <property type="match status" value="1"/>
</dbReference>
<accession>A0A2N0RBN8</accession>
<reference evidence="2 3" key="2">
    <citation type="submission" date="2017-10" db="EMBL/GenBank/DDBJ databases">
        <title>Genome analyses suggest a sexual origin of heterokaryosis in a supposedly ancient asexual fungus.</title>
        <authorList>
            <person name="Corradi N."/>
            <person name="Sedzielewska K."/>
            <person name="Noel J."/>
            <person name="Charron P."/>
            <person name="Farinelli L."/>
            <person name="Marton T."/>
            <person name="Kruger M."/>
            <person name="Pelin A."/>
            <person name="Brachmann A."/>
            <person name="Corradi N."/>
        </authorList>
    </citation>
    <scope>NUCLEOTIDE SEQUENCE [LARGE SCALE GENOMIC DNA]</scope>
    <source>
        <strain evidence="2 3">A1</strain>
    </source>
</reference>
<protein>
    <recommendedName>
        <fullName evidence="1">Myb/SANT-like DNA-binding domain-containing protein</fullName>
    </recommendedName>
</protein>
<dbReference type="EMBL" id="LLXH01001100">
    <property type="protein sequence ID" value="PKC60727.1"/>
    <property type="molecule type" value="Genomic_DNA"/>
</dbReference>
<evidence type="ECO:0000313" key="2">
    <source>
        <dbReference type="EMBL" id="PKC60727.1"/>
    </source>
</evidence>
<reference evidence="2 3" key="1">
    <citation type="submission" date="2017-10" db="EMBL/GenBank/DDBJ databases">
        <title>Extensive intraspecific genome diversity in a model arbuscular mycorrhizal fungus.</title>
        <authorList>
            <person name="Chen E.C.H."/>
            <person name="Morin E."/>
            <person name="Baudet D."/>
            <person name="Noel J."/>
            <person name="Ndikumana S."/>
            <person name="Charron P."/>
            <person name="St-Onge C."/>
            <person name="Giorgi J."/>
            <person name="Grigoriev I.V."/>
            <person name="Roux C."/>
            <person name="Martin F.M."/>
            <person name="Corradi N."/>
        </authorList>
    </citation>
    <scope>NUCLEOTIDE SEQUENCE [LARGE SCALE GENOMIC DNA]</scope>
    <source>
        <strain evidence="2 3">A1</strain>
    </source>
</reference>
<dbReference type="InterPro" id="IPR044822">
    <property type="entry name" value="Myb_DNA-bind_4"/>
</dbReference>
<comment type="caution">
    <text evidence="2">The sequence shown here is derived from an EMBL/GenBank/DDBJ whole genome shotgun (WGS) entry which is preliminary data.</text>
</comment>
<organism evidence="2 3">
    <name type="scientific">Rhizophagus irregularis</name>
    <dbReference type="NCBI Taxonomy" id="588596"/>
    <lineage>
        <taxon>Eukaryota</taxon>
        <taxon>Fungi</taxon>
        <taxon>Fungi incertae sedis</taxon>
        <taxon>Mucoromycota</taxon>
        <taxon>Glomeromycotina</taxon>
        <taxon>Glomeromycetes</taxon>
        <taxon>Glomerales</taxon>
        <taxon>Glomeraceae</taxon>
        <taxon>Rhizophagus</taxon>
    </lineage>
</organism>
<feature type="domain" description="Myb/SANT-like DNA-binding" evidence="1">
    <location>
        <begin position="166"/>
        <end position="241"/>
    </location>
</feature>
<evidence type="ECO:0000313" key="3">
    <source>
        <dbReference type="Proteomes" id="UP000232688"/>
    </source>
</evidence>
<proteinExistence type="predicted"/>
<gene>
    <name evidence="2" type="ORF">RhiirA1_467637</name>
</gene>